<feature type="transmembrane region" description="Helical" evidence="10">
    <location>
        <begin position="210"/>
        <end position="234"/>
    </location>
</feature>
<evidence type="ECO:0000256" key="2">
    <source>
        <dbReference type="ARBA" id="ARBA00022448"/>
    </source>
</evidence>
<organism evidence="11 12">
    <name type="scientific">Steinernema glaseri</name>
    <dbReference type="NCBI Taxonomy" id="37863"/>
    <lineage>
        <taxon>Eukaryota</taxon>
        <taxon>Metazoa</taxon>
        <taxon>Ecdysozoa</taxon>
        <taxon>Nematoda</taxon>
        <taxon>Chromadorea</taxon>
        <taxon>Rhabditida</taxon>
        <taxon>Tylenchina</taxon>
        <taxon>Panagrolaimomorpha</taxon>
        <taxon>Strongyloidoidea</taxon>
        <taxon>Steinernematidae</taxon>
        <taxon>Steinernema</taxon>
    </lineage>
</organism>
<name>A0A1I7ZRV0_9BILA</name>
<sequence length="1030" mass="115212">MRSGGSSSIGEDDWRVALRQQIEQLARRNENHKKASFLRGRTEEVDEMIVQLRNLVSSQRESEAALLHLRCMSFCDESDKIVASRLSVASTRSTTPCVSVTSGHKVSPIDSAYAQKAMWGSHPPHPLFDVPEEEEEKYGGGYYGYSRKWWNLFCLNSGKEVKERDHGGNVRDLWNTQIEFFLSCLGFIVGVGNTLRFPSMAYQHGGGVFFIPYFVCLVFFGLPIVFMHLCIGQYSGLSASGAFWKMMPFSSGIGWALVLLAVPVVIYYNIIVAWTIYYFWYSIRGFFTDGLPWNHCTDGNPSRGLCFLLPPSSLDWITHHNCCELLGPIDCFSNPASMTSVEAFFHYQLLNRTAVDDPSLGPIQSHLFLALAVAWILVFFGVFKGIGSIGWAVSITATVPYLLLVILLLRGISLKGADKGLHYLFSPDISRLWDISMWKSAAEQVFYELGIDAGPLISMASFSRYRNNIYRDAVLLVVIDTFTSILCGMVIFSFIGFLATEQGKNVDEILKHDSLYLAYSVYPGVTSYMDLGPLWAALFFAMLMISALDAEFAWLEMIASAIMNQFGVRDKKVETRLLVGMCIVFFFCGVPLCARGGIYIFHSIENLNANWNSFSLSLMQMVVVCFVYGVDNFLEDIGEMLRVPAKLDPAELRVDHPGYTFWRRLRHFCGPTGLYIKWCWCFCAPAVLLGLLVASVWSYRRVTFNNVVLPWYYELIAWVSMTGPLLVVPITALYTLYEARRRRKPLRSVFSVAGWRNKKTEEEEKEQPKHTPSSEHDYMYIDPLSRGPSAKSAAALDPAVVAVASAPASPTGDDSYERVTGRIREWAEQNALDDIEHLSYSGYDEDGKTKKEEEANHRLKPQRFSVHSLSSVTGGTEMTLFGPPPAQNHFELSVSSTIKHRAAKRSDQRKNRMFDSLSPFNLATFSFGEEAKSAPVSSGSPSPQAAASPPARHRTRSSDSFADEKSLGSISITPLDMPRGRSISVCTIDSQFLKPPTTKPRLKRPKPIDAPKSSSSDGGESDGEQRSKKL</sequence>
<feature type="transmembrane region" description="Helical" evidence="10">
    <location>
        <begin position="180"/>
        <end position="198"/>
    </location>
</feature>
<accession>A0A1I7ZRV0</accession>
<protein>
    <submittedName>
        <fullName evidence="12">Transporter</fullName>
    </submittedName>
</protein>
<feature type="region of interest" description="Disordered" evidence="9">
    <location>
        <begin position="932"/>
        <end position="1030"/>
    </location>
</feature>
<dbReference type="Pfam" id="PF00209">
    <property type="entry name" value="SNF"/>
    <property type="match status" value="1"/>
</dbReference>
<dbReference type="GO" id="GO:0005886">
    <property type="term" value="C:plasma membrane"/>
    <property type="evidence" value="ECO:0007669"/>
    <property type="project" value="TreeGrafter"/>
</dbReference>
<feature type="transmembrane region" description="Helical" evidence="10">
    <location>
        <begin position="389"/>
        <end position="409"/>
    </location>
</feature>
<feature type="transmembrane region" description="Helical" evidence="10">
    <location>
        <begin position="711"/>
        <end position="737"/>
    </location>
</feature>
<feature type="transmembrane region" description="Helical" evidence="10">
    <location>
        <begin position="473"/>
        <end position="499"/>
    </location>
</feature>
<dbReference type="PROSITE" id="PS50267">
    <property type="entry name" value="NA_NEUROTRAN_SYMP_3"/>
    <property type="match status" value="1"/>
</dbReference>
<dbReference type="PRINTS" id="PR00176">
    <property type="entry name" value="NANEUSMPORT"/>
</dbReference>
<evidence type="ECO:0000256" key="10">
    <source>
        <dbReference type="SAM" id="Phobius"/>
    </source>
</evidence>
<keyword evidence="8" id="KW-1015">Disulfide bond</keyword>
<feature type="transmembrane region" description="Helical" evidence="10">
    <location>
        <begin position="254"/>
        <end position="280"/>
    </location>
</feature>
<dbReference type="CDD" id="cd10324">
    <property type="entry name" value="SLC6sbd"/>
    <property type="match status" value="1"/>
</dbReference>
<feature type="region of interest" description="Disordered" evidence="9">
    <location>
        <begin position="843"/>
        <end position="887"/>
    </location>
</feature>
<dbReference type="InterPro" id="IPR037272">
    <property type="entry name" value="SNS_sf"/>
</dbReference>
<dbReference type="PANTHER" id="PTHR11616">
    <property type="entry name" value="SODIUM/CHLORIDE DEPENDENT TRANSPORTER"/>
    <property type="match status" value="1"/>
</dbReference>
<dbReference type="GO" id="GO:0046872">
    <property type="term" value="F:metal ion binding"/>
    <property type="evidence" value="ECO:0007669"/>
    <property type="project" value="UniProtKB-KW"/>
</dbReference>
<reference evidence="12" key="1">
    <citation type="submission" date="2016-11" db="UniProtKB">
        <authorList>
            <consortium name="WormBaseParasite"/>
        </authorList>
    </citation>
    <scope>IDENTIFICATION</scope>
</reference>
<feature type="binding site" evidence="7">
    <location>
        <position position="549"/>
    </location>
    <ligand>
        <name>Na(+)</name>
        <dbReference type="ChEBI" id="CHEBI:29101"/>
        <label>1</label>
    </ligand>
</feature>
<evidence type="ECO:0000256" key="1">
    <source>
        <dbReference type="ARBA" id="ARBA00004141"/>
    </source>
</evidence>
<dbReference type="GO" id="GO:0015179">
    <property type="term" value="F:L-amino acid transmembrane transporter activity"/>
    <property type="evidence" value="ECO:0007669"/>
    <property type="project" value="TreeGrafter"/>
</dbReference>
<dbReference type="Proteomes" id="UP000095287">
    <property type="component" value="Unplaced"/>
</dbReference>
<feature type="transmembrane region" description="Helical" evidence="10">
    <location>
        <begin position="534"/>
        <end position="555"/>
    </location>
</feature>
<dbReference type="GO" id="GO:0089718">
    <property type="term" value="P:amino acid import across plasma membrane"/>
    <property type="evidence" value="ECO:0007669"/>
    <property type="project" value="TreeGrafter"/>
</dbReference>
<evidence type="ECO:0000256" key="7">
    <source>
        <dbReference type="PIRSR" id="PIRSR600175-1"/>
    </source>
</evidence>
<feature type="binding site" evidence="7">
    <location>
        <position position="189"/>
    </location>
    <ligand>
        <name>Na(+)</name>
        <dbReference type="ChEBI" id="CHEBI:29101"/>
        <label>1</label>
    </ligand>
</feature>
<feature type="transmembrane region" description="Helical" evidence="10">
    <location>
        <begin position="576"/>
        <end position="601"/>
    </location>
</feature>
<evidence type="ECO:0000256" key="9">
    <source>
        <dbReference type="SAM" id="MobiDB-lite"/>
    </source>
</evidence>
<dbReference type="AlphaFoldDB" id="A0A1I7ZRV0"/>
<feature type="transmembrane region" description="Helical" evidence="10">
    <location>
        <begin position="367"/>
        <end position="383"/>
    </location>
</feature>
<evidence type="ECO:0000313" key="12">
    <source>
        <dbReference type="WBParaSite" id="L893_g29298.t1"/>
    </source>
</evidence>
<keyword evidence="7" id="KW-0479">Metal-binding</keyword>
<feature type="compositionally biased region" description="Basic and acidic residues" evidence="9">
    <location>
        <begin position="845"/>
        <end position="857"/>
    </location>
</feature>
<feature type="compositionally biased region" description="Polar residues" evidence="9">
    <location>
        <begin position="865"/>
        <end position="876"/>
    </location>
</feature>
<feature type="disulfide bond" evidence="8">
    <location>
        <begin position="296"/>
        <end position="306"/>
    </location>
</feature>
<keyword evidence="5 10" id="KW-1133">Transmembrane helix</keyword>
<feature type="binding site" evidence="7">
    <location>
        <position position="186"/>
    </location>
    <ligand>
        <name>Na(+)</name>
        <dbReference type="ChEBI" id="CHEBI:29101"/>
        <label>1</label>
    </ligand>
</feature>
<comment type="subcellular location">
    <subcellularLocation>
        <location evidence="1">Membrane</location>
        <topology evidence="1">Multi-pass membrane protein</topology>
    </subcellularLocation>
</comment>
<keyword evidence="6 10" id="KW-0472">Membrane</keyword>
<evidence type="ECO:0000256" key="6">
    <source>
        <dbReference type="ARBA" id="ARBA00023136"/>
    </source>
</evidence>
<evidence type="ECO:0000313" key="11">
    <source>
        <dbReference type="Proteomes" id="UP000095287"/>
    </source>
</evidence>
<dbReference type="PANTHER" id="PTHR11616:SF324">
    <property type="entry name" value="SODIUM-DEPENDENT TRANSPORTER SNF-12"/>
    <property type="match status" value="1"/>
</dbReference>
<evidence type="ECO:0000256" key="4">
    <source>
        <dbReference type="ARBA" id="ARBA00022847"/>
    </source>
</evidence>
<keyword evidence="4" id="KW-0769">Symport</keyword>
<dbReference type="InterPro" id="IPR000175">
    <property type="entry name" value="Na/ntran_symport"/>
</dbReference>
<feature type="binding site" evidence="7">
    <location>
        <position position="193"/>
    </location>
    <ligand>
        <name>Na(+)</name>
        <dbReference type="ChEBI" id="CHEBI:29101"/>
        <label>1</label>
    </ligand>
</feature>
<keyword evidence="2" id="KW-0813">Transport</keyword>
<keyword evidence="3 10" id="KW-0812">Transmembrane</keyword>
<feature type="transmembrane region" description="Helical" evidence="10">
    <location>
        <begin position="674"/>
        <end position="699"/>
    </location>
</feature>
<evidence type="ECO:0000256" key="3">
    <source>
        <dbReference type="ARBA" id="ARBA00022692"/>
    </source>
</evidence>
<evidence type="ECO:0000256" key="5">
    <source>
        <dbReference type="ARBA" id="ARBA00022989"/>
    </source>
</evidence>
<keyword evidence="7" id="KW-0915">Sodium</keyword>
<evidence type="ECO:0000256" key="8">
    <source>
        <dbReference type="PIRSR" id="PIRSR600175-2"/>
    </source>
</evidence>
<dbReference type="WBParaSite" id="L893_g29298.t1">
    <property type="protein sequence ID" value="L893_g29298.t1"/>
    <property type="gene ID" value="L893_g29298"/>
</dbReference>
<dbReference type="GO" id="GO:0005283">
    <property type="term" value="F:amino acid:sodium symporter activity"/>
    <property type="evidence" value="ECO:0007669"/>
    <property type="project" value="TreeGrafter"/>
</dbReference>
<dbReference type="SUPFAM" id="SSF161070">
    <property type="entry name" value="SNF-like"/>
    <property type="match status" value="1"/>
</dbReference>
<feature type="compositionally biased region" description="Low complexity" evidence="9">
    <location>
        <begin position="933"/>
        <end position="950"/>
    </location>
</feature>
<proteinExistence type="predicted"/>
<feature type="transmembrane region" description="Helical" evidence="10">
    <location>
        <begin position="613"/>
        <end position="634"/>
    </location>
</feature>
<keyword evidence="11" id="KW-1185">Reference proteome</keyword>